<keyword evidence="4 9" id="KW-0378">Hydrolase</keyword>
<dbReference type="Pfam" id="PF09334">
    <property type="entry name" value="tRNA-synt_1g"/>
    <property type="match status" value="1"/>
</dbReference>
<gene>
    <name evidence="11" type="ORF">FCALED_LOCUS11616</name>
</gene>
<dbReference type="SUPFAM" id="SSF52374">
    <property type="entry name" value="Nucleotidylyl transferase"/>
    <property type="match status" value="1"/>
</dbReference>
<dbReference type="InterPro" id="IPR023457">
    <property type="entry name" value="Met-tRNA_synth_2"/>
</dbReference>
<dbReference type="InterPro" id="IPR001412">
    <property type="entry name" value="aa-tRNA-synth_I_CS"/>
</dbReference>
<evidence type="ECO:0000313" key="11">
    <source>
        <dbReference type="EMBL" id="CAG8662603.1"/>
    </source>
</evidence>
<keyword evidence="7" id="KW-0030">Aminoacyl-tRNA synthetase</keyword>
<keyword evidence="12" id="KW-1185">Reference proteome</keyword>
<reference evidence="11" key="1">
    <citation type="submission" date="2021-06" db="EMBL/GenBank/DDBJ databases">
        <authorList>
            <person name="Kallberg Y."/>
            <person name="Tangrot J."/>
            <person name="Rosling A."/>
        </authorList>
    </citation>
    <scope>NUCLEOTIDE SEQUENCE</scope>
    <source>
        <strain evidence="11">UK204</strain>
    </source>
</reference>
<keyword evidence="2" id="KW-0436">Ligase</keyword>
<comment type="caution">
    <text evidence="11">The sequence shown here is derived from an EMBL/GenBank/DDBJ whole genome shotgun (WGS) entry which is preliminary data.</text>
</comment>
<dbReference type="PRINTS" id="PR00502">
    <property type="entry name" value="NUDIXFAMILY"/>
</dbReference>
<dbReference type="InterPro" id="IPR000086">
    <property type="entry name" value="NUDIX_hydrolase_dom"/>
</dbReference>
<evidence type="ECO:0000256" key="1">
    <source>
        <dbReference type="ARBA" id="ARBA00005594"/>
    </source>
</evidence>
<evidence type="ECO:0000256" key="2">
    <source>
        <dbReference type="ARBA" id="ARBA00022598"/>
    </source>
</evidence>
<keyword evidence="5" id="KW-0067">ATP-binding</keyword>
<dbReference type="PROSITE" id="PS51462">
    <property type="entry name" value="NUDIX"/>
    <property type="match status" value="1"/>
</dbReference>
<organism evidence="11 12">
    <name type="scientific">Funneliformis caledonium</name>
    <dbReference type="NCBI Taxonomy" id="1117310"/>
    <lineage>
        <taxon>Eukaryota</taxon>
        <taxon>Fungi</taxon>
        <taxon>Fungi incertae sedis</taxon>
        <taxon>Mucoromycota</taxon>
        <taxon>Glomeromycotina</taxon>
        <taxon>Glomeromycetes</taxon>
        <taxon>Glomerales</taxon>
        <taxon>Glomeraceae</taxon>
        <taxon>Funneliformis</taxon>
    </lineage>
</organism>
<sequence>MKQKNFYLTTPIFYPNAKLHLGHAYAMTMADLIARYKKSKGYQVYFQTGSDDHGEKIEKKAQELGIAPQALVDQNVALFKELWQKLGIEYDFFYRTSSLTHKEKVQKIFLELANKGDIYLSEYHGKYCVACEDYVSSSKVSENNLCPAPSCQSELSKISEPAYFLKALLNYLNSEPGEKFFLPEVSEKKEINHAKEVACVAIQDKNNNYLLVYNKKFGGWQFPGGKLEKGENAMEAAKREIFEETNLVVKDLEKIGEKNFYVNDQW</sequence>
<evidence type="ECO:0000256" key="4">
    <source>
        <dbReference type="ARBA" id="ARBA00022801"/>
    </source>
</evidence>
<protein>
    <recommendedName>
        <fullName evidence="8">Methionyl-tRNA synthetase</fullName>
    </recommendedName>
</protein>
<dbReference type="EMBL" id="CAJVPQ010005021">
    <property type="protein sequence ID" value="CAG8662603.1"/>
    <property type="molecule type" value="Genomic_DNA"/>
</dbReference>
<dbReference type="GO" id="GO:0004825">
    <property type="term" value="F:methionine-tRNA ligase activity"/>
    <property type="evidence" value="ECO:0007669"/>
    <property type="project" value="InterPro"/>
</dbReference>
<keyword evidence="3" id="KW-0547">Nucleotide-binding</keyword>
<accession>A0A9N9E6X7</accession>
<dbReference type="PRINTS" id="PR01041">
    <property type="entry name" value="TRNASYNTHMET"/>
</dbReference>
<name>A0A9N9E6X7_9GLOM</name>
<dbReference type="GO" id="GO:0006431">
    <property type="term" value="P:methionyl-tRNA aminoacylation"/>
    <property type="evidence" value="ECO:0007669"/>
    <property type="project" value="InterPro"/>
</dbReference>
<evidence type="ECO:0000256" key="3">
    <source>
        <dbReference type="ARBA" id="ARBA00022741"/>
    </source>
</evidence>
<dbReference type="Pfam" id="PF00293">
    <property type="entry name" value="NUDIX"/>
    <property type="match status" value="1"/>
</dbReference>
<dbReference type="InterPro" id="IPR020084">
    <property type="entry name" value="NUDIX_hydrolase_CS"/>
</dbReference>
<dbReference type="InterPro" id="IPR015797">
    <property type="entry name" value="NUDIX_hydrolase-like_dom_sf"/>
</dbReference>
<dbReference type="InterPro" id="IPR015413">
    <property type="entry name" value="Methionyl/Leucyl_tRNA_Synth"/>
</dbReference>
<dbReference type="PROSITE" id="PS00893">
    <property type="entry name" value="NUDIX_BOX"/>
    <property type="match status" value="1"/>
</dbReference>
<dbReference type="Gene3D" id="3.40.50.620">
    <property type="entry name" value="HUPs"/>
    <property type="match status" value="1"/>
</dbReference>
<dbReference type="InterPro" id="IPR014729">
    <property type="entry name" value="Rossmann-like_a/b/a_fold"/>
</dbReference>
<dbReference type="PANTHER" id="PTHR43326">
    <property type="entry name" value="METHIONYL-TRNA SYNTHETASE"/>
    <property type="match status" value="1"/>
</dbReference>
<dbReference type="GO" id="GO:0016787">
    <property type="term" value="F:hydrolase activity"/>
    <property type="evidence" value="ECO:0007669"/>
    <property type="project" value="UniProtKB-KW"/>
</dbReference>
<dbReference type="Gene3D" id="2.170.220.10">
    <property type="match status" value="1"/>
</dbReference>
<feature type="domain" description="Nudix hydrolase" evidence="10">
    <location>
        <begin position="193"/>
        <end position="266"/>
    </location>
</feature>
<evidence type="ECO:0000256" key="5">
    <source>
        <dbReference type="ARBA" id="ARBA00022840"/>
    </source>
</evidence>
<evidence type="ECO:0000259" key="10">
    <source>
        <dbReference type="PROSITE" id="PS51462"/>
    </source>
</evidence>
<dbReference type="SUPFAM" id="SSF55811">
    <property type="entry name" value="Nudix"/>
    <property type="match status" value="1"/>
</dbReference>
<dbReference type="PROSITE" id="PS00178">
    <property type="entry name" value="AA_TRNA_LIGASE_I"/>
    <property type="match status" value="1"/>
</dbReference>
<dbReference type="InterPro" id="IPR020476">
    <property type="entry name" value="Nudix_hydrolase"/>
</dbReference>
<evidence type="ECO:0000256" key="6">
    <source>
        <dbReference type="ARBA" id="ARBA00022917"/>
    </source>
</evidence>
<dbReference type="CDD" id="cd02883">
    <property type="entry name" value="NUDIX_Hydrolase"/>
    <property type="match status" value="1"/>
</dbReference>
<dbReference type="PANTHER" id="PTHR43326:SF1">
    <property type="entry name" value="METHIONINE--TRNA LIGASE, MITOCHONDRIAL"/>
    <property type="match status" value="1"/>
</dbReference>
<evidence type="ECO:0000313" key="12">
    <source>
        <dbReference type="Proteomes" id="UP000789570"/>
    </source>
</evidence>
<proteinExistence type="inferred from homology"/>
<dbReference type="InterPro" id="IPR033911">
    <property type="entry name" value="MetRS_core"/>
</dbReference>
<evidence type="ECO:0000256" key="7">
    <source>
        <dbReference type="ARBA" id="ARBA00023146"/>
    </source>
</evidence>
<dbReference type="GO" id="GO:0005524">
    <property type="term" value="F:ATP binding"/>
    <property type="evidence" value="ECO:0007669"/>
    <property type="project" value="UniProtKB-KW"/>
</dbReference>
<dbReference type="Proteomes" id="UP000789570">
    <property type="component" value="Unassembled WGS sequence"/>
</dbReference>
<keyword evidence="6" id="KW-0648">Protein biosynthesis</keyword>
<dbReference type="AlphaFoldDB" id="A0A9N9E6X7"/>
<comment type="similarity">
    <text evidence="9">Belongs to the Nudix hydrolase family.</text>
</comment>
<dbReference type="Gene3D" id="3.90.79.10">
    <property type="entry name" value="Nucleoside Triphosphate Pyrophosphohydrolase"/>
    <property type="match status" value="1"/>
</dbReference>
<dbReference type="OrthoDB" id="447842at2759"/>
<comment type="similarity">
    <text evidence="1">Belongs to the class-I aminoacyl-tRNA synthetase family.</text>
</comment>
<evidence type="ECO:0000256" key="9">
    <source>
        <dbReference type="RuleBase" id="RU003476"/>
    </source>
</evidence>
<evidence type="ECO:0000256" key="8">
    <source>
        <dbReference type="ARBA" id="ARBA00030904"/>
    </source>
</evidence>